<dbReference type="AlphaFoldDB" id="A0A9D2F7J5"/>
<evidence type="ECO:0000313" key="3">
    <source>
        <dbReference type="Proteomes" id="UP000824063"/>
    </source>
</evidence>
<evidence type="ECO:0000256" key="1">
    <source>
        <dbReference type="SAM" id="MobiDB-lite"/>
    </source>
</evidence>
<gene>
    <name evidence="2" type="ORF">IAA20_05935</name>
</gene>
<evidence type="ECO:0008006" key="4">
    <source>
        <dbReference type="Google" id="ProtNLM"/>
    </source>
</evidence>
<accession>A0A9D2F7J5</accession>
<comment type="caution">
    <text evidence="2">The sequence shown here is derived from an EMBL/GenBank/DDBJ whole genome shotgun (WGS) entry which is preliminary data.</text>
</comment>
<reference evidence="2" key="2">
    <citation type="submission" date="2021-04" db="EMBL/GenBank/DDBJ databases">
        <authorList>
            <person name="Gilroy R."/>
        </authorList>
    </citation>
    <scope>NUCLEOTIDE SEQUENCE</scope>
    <source>
        <strain evidence="2">CHK172-16539</strain>
    </source>
</reference>
<dbReference type="Gene3D" id="1.20.58.300">
    <property type="entry name" value="FlgN-like"/>
    <property type="match status" value="1"/>
</dbReference>
<sequence length="120" mass="13949">MNEAKFETQLHRFLQILKKEKKVLVQDQSEKLEALVEQKESYLSVLTDYQGGITPRIKELIQSIQIQQEENLLLTQQAMSYQTMLMNAVKTTMQSSTHTTYSKKQGMNNQQSTTMINTKF</sequence>
<organism evidence="2 3">
    <name type="scientific">Candidatus Enterococcus avicola</name>
    <dbReference type="NCBI Taxonomy" id="2838561"/>
    <lineage>
        <taxon>Bacteria</taxon>
        <taxon>Bacillati</taxon>
        <taxon>Bacillota</taxon>
        <taxon>Bacilli</taxon>
        <taxon>Lactobacillales</taxon>
        <taxon>Enterococcaceae</taxon>
        <taxon>Enterococcus</taxon>
    </lineage>
</organism>
<dbReference type="Proteomes" id="UP000824063">
    <property type="component" value="Unassembled WGS sequence"/>
</dbReference>
<proteinExistence type="predicted"/>
<feature type="region of interest" description="Disordered" evidence="1">
    <location>
        <begin position="99"/>
        <end position="120"/>
    </location>
</feature>
<reference evidence="2" key="1">
    <citation type="journal article" date="2021" name="PeerJ">
        <title>Extensive microbial diversity within the chicken gut microbiome revealed by metagenomics and culture.</title>
        <authorList>
            <person name="Gilroy R."/>
            <person name="Ravi A."/>
            <person name="Getino M."/>
            <person name="Pursley I."/>
            <person name="Horton D.L."/>
            <person name="Alikhan N.F."/>
            <person name="Baker D."/>
            <person name="Gharbi K."/>
            <person name="Hall N."/>
            <person name="Watson M."/>
            <person name="Adriaenssens E.M."/>
            <person name="Foster-Nyarko E."/>
            <person name="Jarju S."/>
            <person name="Secka A."/>
            <person name="Antonio M."/>
            <person name="Oren A."/>
            <person name="Chaudhuri R.R."/>
            <person name="La Ragione R."/>
            <person name="Hildebrand F."/>
            <person name="Pallen M.J."/>
        </authorList>
    </citation>
    <scope>NUCLEOTIDE SEQUENCE</scope>
    <source>
        <strain evidence="2">CHK172-16539</strain>
    </source>
</reference>
<dbReference type="EMBL" id="DXBN01000133">
    <property type="protein sequence ID" value="HIZ53463.1"/>
    <property type="molecule type" value="Genomic_DNA"/>
</dbReference>
<name>A0A9D2F7J5_9ENTE</name>
<evidence type="ECO:0000313" key="2">
    <source>
        <dbReference type="EMBL" id="HIZ53463.1"/>
    </source>
</evidence>
<protein>
    <recommendedName>
        <fullName evidence="4">Flagellar protein FlgN</fullName>
    </recommendedName>
</protein>